<keyword evidence="1" id="KW-0175">Coiled coil</keyword>
<dbReference type="EMBL" id="LT629801">
    <property type="protein sequence ID" value="SDV08244.1"/>
    <property type="molecule type" value="Genomic_DNA"/>
</dbReference>
<dbReference type="Gene3D" id="3.40.50.1820">
    <property type="entry name" value="alpha/beta hydrolase"/>
    <property type="match status" value="1"/>
</dbReference>
<dbReference type="PANTHER" id="PTHR45856">
    <property type="entry name" value="ALPHA/BETA-HYDROLASES SUPERFAMILY PROTEIN"/>
    <property type="match status" value="1"/>
</dbReference>
<keyword evidence="5" id="KW-1185">Reference proteome</keyword>
<dbReference type="SUPFAM" id="SSF53474">
    <property type="entry name" value="alpha/beta-Hydrolases"/>
    <property type="match status" value="1"/>
</dbReference>
<sequence>MSLDARKQPFFNNSRPACPLRGDWVSFRLVDELGVGRGYGGLPYTLHDSAGQRYEGRLDVDGFAKLEDMYCGPVVLLFDTLYTGVDQLYRRLTARSSYPLPITELQFRAEHTRFATPDGSCTENNPARQLATKFYQVEVRDLVRHVAHLPPIAPRTHQPQRHALKMLAELGFGAPEPTLAGVVLFPNNHTVLEVRPLRALRPALSSEDSFSALNLYQLSLIAALSYCDFGQEPPVKPTDQVHFPLSPSVGNLFAEQLSCCVEAWKIDPEQVQRFYPLYEEVPYSRRFEILPFDPQLYPQNRPELGKEQEHPASLHFFDDEKFGTDTQAFITHHDEVILISVRGTFSSADAVRDANAHQVPFADGIGKAHEGFYQAYRAMRDFVLSYLSQFHIGQRVVICGHSLGGAIALLLAEGLRRIPDRDYNILLYTYGAPRAADSEFVAGASALVHHRIVNHNDPVPSVPAPWMNTTAKLWVPGAVTLFSAPTPGGLLFAAGLVRFGGNPYQHHGEQQHFMPITLPDGTPSSVLWKPGCESIQEAGVNRALKLHGDTPLRENFLRQLFQASQHFMTASYIPAAWATLRRWQQALDIQGSLVTQREYELVDRALETMRQQLRDKRRELDRRPVPNGRSHVPEHYHQALNAEIDRLHTSRRRLESLRWRRLEARDVYGSHAQSVHLQGCLNRWFSHRENRESPPVASIPAAAPSERGRAQPLDIDSIV</sequence>
<evidence type="ECO:0000256" key="1">
    <source>
        <dbReference type="SAM" id="Coils"/>
    </source>
</evidence>
<feature type="region of interest" description="Disordered" evidence="2">
    <location>
        <begin position="691"/>
        <end position="719"/>
    </location>
</feature>
<reference evidence="4 5" key="1">
    <citation type="submission" date="2016-10" db="EMBL/GenBank/DDBJ databases">
        <authorList>
            <person name="Varghese N."/>
            <person name="Submissions S."/>
        </authorList>
    </citation>
    <scope>NUCLEOTIDE SEQUENCE [LARGE SCALE GENOMIC DNA]</scope>
    <source>
        <strain evidence="4 5">BS2777</strain>
    </source>
</reference>
<dbReference type="CDD" id="cd00519">
    <property type="entry name" value="Lipase_3"/>
    <property type="match status" value="1"/>
</dbReference>
<dbReference type="InterPro" id="IPR051218">
    <property type="entry name" value="Sec_MonoDiacylglyc_Lipase"/>
</dbReference>
<dbReference type="GO" id="GO:0006629">
    <property type="term" value="P:lipid metabolic process"/>
    <property type="evidence" value="ECO:0007669"/>
    <property type="project" value="InterPro"/>
</dbReference>
<evidence type="ECO:0000313" key="5">
    <source>
        <dbReference type="Proteomes" id="UP000182085"/>
    </source>
</evidence>
<dbReference type="Pfam" id="PF01764">
    <property type="entry name" value="Lipase_3"/>
    <property type="match status" value="1"/>
</dbReference>
<feature type="domain" description="Fungal lipase-type" evidence="3">
    <location>
        <begin position="339"/>
        <end position="464"/>
    </location>
</feature>
<dbReference type="PANTHER" id="PTHR45856:SF24">
    <property type="entry name" value="FUNGAL LIPASE-LIKE DOMAIN-CONTAINING PROTEIN"/>
    <property type="match status" value="1"/>
</dbReference>
<evidence type="ECO:0000256" key="2">
    <source>
        <dbReference type="SAM" id="MobiDB-lite"/>
    </source>
</evidence>
<feature type="coiled-coil region" evidence="1">
    <location>
        <begin position="599"/>
        <end position="657"/>
    </location>
</feature>
<protein>
    <submittedName>
        <fullName evidence="4">Lipase (Class 3)</fullName>
    </submittedName>
</protein>
<dbReference type="Proteomes" id="UP000182085">
    <property type="component" value="Chromosome I"/>
</dbReference>
<organism evidence="4 5">
    <name type="scientific">Pseudomonas rhodesiae</name>
    <dbReference type="NCBI Taxonomy" id="76760"/>
    <lineage>
        <taxon>Bacteria</taxon>
        <taxon>Pseudomonadati</taxon>
        <taxon>Pseudomonadota</taxon>
        <taxon>Gammaproteobacteria</taxon>
        <taxon>Pseudomonadales</taxon>
        <taxon>Pseudomonadaceae</taxon>
        <taxon>Pseudomonas</taxon>
    </lineage>
</organism>
<dbReference type="InterPro" id="IPR029058">
    <property type="entry name" value="AB_hydrolase_fold"/>
</dbReference>
<evidence type="ECO:0000313" key="4">
    <source>
        <dbReference type="EMBL" id="SDV08244.1"/>
    </source>
</evidence>
<proteinExistence type="predicted"/>
<gene>
    <name evidence="4" type="ORF">SAMN04490209_2891</name>
</gene>
<dbReference type="InterPro" id="IPR002921">
    <property type="entry name" value="Fungal_lipase-type"/>
</dbReference>
<dbReference type="RefSeq" id="WP_083377887.1">
    <property type="nucleotide sequence ID" value="NZ_BAAAEG010000001.1"/>
</dbReference>
<dbReference type="AlphaFoldDB" id="A0AAE8HD76"/>
<feature type="compositionally biased region" description="Low complexity" evidence="2">
    <location>
        <begin position="693"/>
        <end position="705"/>
    </location>
</feature>
<name>A0AAE8HD76_9PSED</name>
<evidence type="ECO:0000259" key="3">
    <source>
        <dbReference type="Pfam" id="PF01764"/>
    </source>
</evidence>
<accession>A0AAE8HD76</accession>